<name>A0A7C3Z858_9BACT</name>
<evidence type="ECO:0000256" key="4">
    <source>
        <dbReference type="ARBA" id="ARBA00007837"/>
    </source>
</evidence>
<comment type="cofactor">
    <cofactor evidence="1">
        <name>Mg(2+)</name>
        <dbReference type="ChEBI" id="CHEBI:18420"/>
    </cofactor>
</comment>
<dbReference type="Gene3D" id="3.50.30.10">
    <property type="entry name" value="Phosphohistidine domain"/>
    <property type="match status" value="1"/>
</dbReference>
<dbReference type="GO" id="GO:0046872">
    <property type="term" value="F:metal ion binding"/>
    <property type="evidence" value="ECO:0007669"/>
    <property type="project" value="UniProtKB-KW"/>
</dbReference>
<evidence type="ECO:0000256" key="5">
    <source>
        <dbReference type="ARBA" id="ARBA00011996"/>
    </source>
</evidence>
<keyword evidence="10" id="KW-0418">Kinase</keyword>
<gene>
    <name evidence="17" type="ORF">ENW96_05600</name>
</gene>
<evidence type="ECO:0000313" key="17">
    <source>
        <dbReference type="EMBL" id="HGF33850.1"/>
    </source>
</evidence>
<evidence type="ECO:0000256" key="11">
    <source>
        <dbReference type="ARBA" id="ARBA00022840"/>
    </source>
</evidence>
<dbReference type="GO" id="GO:0006094">
    <property type="term" value="P:gluconeogenesis"/>
    <property type="evidence" value="ECO:0007669"/>
    <property type="project" value="UniProtKB-UniPathway"/>
</dbReference>
<dbReference type="InterPro" id="IPR013815">
    <property type="entry name" value="ATP_grasp_subdomain_1"/>
</dbReference>
<dbReference type="InterPro" id="IPR002192">
    <property type="entry name" value="PPDK_AMP/ATP-bd"/>
</dbReference>
<dbReference type="GO" id="GO:0005524">
    <property type="term" value="F:ATP binding"/>
    <property type="evidence" value="ECO:0007669"/>
    <property type="project" value="UniProtKB-KW"/>
</dbReference>
<sequence length="879" mass="97054">MATIIGNLKTWFRSLLRLEPAEGDIGAVFRFKYGLFKELLTSNTQLLEIITDMEEKLRGHQLFGMSYIRSNATRAVFHAFRMVKALDVLSGHRYPMLYPVLASIHQKIKAELEHKKEITCPALVLPFAEITKDLTDWVGGKSAHLGEVRNRLHLPIPQGFAITTAAYEAFLAYNDLVEEINKRKLAIDVNDLETIREASIDIQEMITRAALPPALEKAIWAAYARLAEALGHGQALPRVSLRSSAIGEDSDLSFAGQYLTVLNVTSANLLESYKAVLASLYTPRAIAYRLVKGIRDEDIAMSVACLQMIDAKASGVMYSRHPVKILEDHVIINAVWGLGPYAVEGILTPDTYTVAKDGDYSILEARLAPKPVQLVNSPEGGVEEIPVPPENRETACLTPEQVKTLASYAVRLEAHYGGPQDIEWALDWEDRLYVLQARPLQLKSPDEGEAKAIPQVPGYPLLVEGGAVACSGVGCGPAYHIRDIEDLQGFPEGAVLVAKHSSPKFVMVMGKAQGIVADHGSVSGHMAALSREFGVPTILGVEGASDAIPPGVEITVDAYSGRVYQGRVQELLQLQRPRETHMTGTPVYQTLRKVADHIIPLNLVDPEAPGFAPENCQTLHDLSRFVHEHSYRVMFQVSDLISYEKGGAVKLTAPIPLDLYIVDLGGGLRDRAPRSWRVNVDHIASAPFQALLRGMLHEDLRGMEPRPIQVSGLLAVMREQMLSGPGERFGDRSYAVISAKYLNFSSRVGYHYSILDCYCGDNINSNYISFSFKGGAADDVRRNRRVRAIARVLEQQGFAVDVKGDQVNARLLKYPRSVIAEKLEMIGKLLLFTRQLDMLMNSEYSVDAVVKNFLAGNYRLDPELYQELPQGRPQAGQPG</sequence>
<evidence type="ECO:0000259" key="16">
    <source>
        <dbReference type="Pfam" id="PF01326"/>
    </source>
</evidence>
<evidence type="ECO:0000256" key="10">
    <source>
        <dbReference type="ARBA" id="ARBA00022777"/>
    </source>
</evidence>
<comment type="caution">
    <text evidence="17">The sequence shown here is derived from an EMBL/GenBank/DDBJ whole genome shotgun (WGS) entry which is preliminary data.</text>
</comment>
<evidence type="ECO:0000256" key="14">
    <source>
        <dbReference type="ARBA" id="ARBA00047700"/>
    </source>
</evidence>
<evidence type="ECO:0000256" key="6">
    <source>
        <dbReference type="ARBA" id="ARBA00021623"/>
    </source>
</evidence>
<dbReference type="SUPFAM" id="SSF52009">
    <property type="entry name" value="Phosphohistidine domain"/>
    <property type="match status" value="1"/>
</dbReference>
<comment type="similarity">
    <text evidence="4">Belongs to the PEP-utilizing enzyme family.</text>
</comment>
<dbReference type="InterPro" id="IPR008279">
    <property type="entry name" value="PEP-util_enz_mobile_dom"/>
</dbReference>
<dbReference type="UniPathway" id="UPA00138"/>
<comment type="catalytic activity">
    <reaction evidence="14">
        <text>pyruvate + ATP + H2O = phosphoenolpyruvate + AMP + phosphate + 2 H(+)</text>
        <dbReference type="Rhea" id="RHEA:11364"/>
        <dbReference type="ChEBI" id="CHEBI:15361"/>
        <dbReference type="ChEBI" id="CHEBI:15377"/>
        <dbReference type="ChEBI" id="CHEBI:15378"/>
        <dbReference type="ChEBI" id="CHEBI:30616"/>
        <dbReference type="ChEBI" id="CHEBI:43474"/>
        <dbReference type="ChEBI" id="CHEBI:58702"/>
        <dbReference type="ChEBI" id="CHEBI:456215"/>
        <dbReference type="EC" id="2.7.9.2"/>
    </reaction>
</comment>
<evidence type="ECO:0000256" key="3">
    <source>
        <dbReference type="ARBA" id="ARBA00004742"/>
    </source>
</evidence>
<keyword evidence="9" id="KW-0547">Nucleotide-binding</keyword>
<dbReference type="EMBL" id="DTMF01000145">
    <property type="protein sequence ID" value="HGF33850.1"/>
    <property type="molecule type" value="Genomic_DNA"/>
</dbReference>
<evidence type="ECO:0000256" key="7">
    <source>
        <dbReference type="ARBA" id="ARBA00022679"/>
    </source>
</evidence>
<comment type="pathway">
    <text evidence="3">Carbohydrate biosynthesis; gluconeogenesis.</text>
</comment>
<keyword evidence="12" id="KW-0460">Magnesium</keyword>
<dbReference type="PANTHER" id="PTHR43030:SF1">
    <property type="entry name" value="PHOSPHOENOLPYRUVATE SYNTHASE"/>
    <property type="match status" value="1"/>
</dbReference>
<evidence type="ECO:0000256" key="2">
    <source>
        <dbReference type="ARBA" id="ARBA00002988"/>
    </source>
</evidence>
<dbReference type="AlphaFoldDB" id="A0A7C3Z858"/>
<dbReference type="SUPFAM" id="SSF56059">
    <property type="entry name" value="Glutathione synthetase ATP-binding domain-like"/>
    <property type="match status" value="1"/>
</dbReference>
<dbReference type="GO" id="GO:0008986">
    <property type="term" value="F:pyruvate, water dikinase activity"/>
    <property type="evidence" value="ECO:0007669"/>
    <property type="project" value="UniProtKB-EC"/>
</dbReference>
<dbReference type="Gene3D" id="3.30.1490.20">
    <property type="entry name" value="ATP-grasp fold, A domain"/>
    <property type="match status" value="1"/>
</dbReference>
<dbReference type="EC" id="2.7.9.2" evidence="5"/>
<dbReference type="Gene3D" id="3.30.470.20">
    <property type="entry name" value="ATP-grasp fold, B domain"/>
    <property type="match status" value="1"/>
</dbReference>
<accession>A0A7C3Z858</accession>
<comment type="function">
    <text evidence="2">Catalyzes the phosphorylation of pyruvate to phosphoenolpyruvate.</text>
</comment>
<evidence type="ECO:0000256" key="1">
    <source>
        <dbReference type="ARBA" id="ARBA00001946"/>
    </source>
</evidence>
<keyword evidence="7" id="KW-0808">Transferase</keyword>
<evidence type="ECO:0000256" key="13">
    <source>
        <dbReference type="ARBA" id="ARBA00033470"/>
    </source>
</evidence>
<feature type="domain" description="Pyruvate phosphate dikinase AMP/ATP-binding" evidence="16">
    <location>
        <begin position="137"/>
        <end position="450"/>
    </location>
</feature>
<feature type="domain" description="PEP-utilising enzyme mobile" evidence="15">
    <location>
        <begin position="490"/>
        <end position="561"/>
    </location>
</feature>
<evidence type="ECO:0000259" key="15">
    <source>
        <dbReference type="Pfam" id="PF00391"/>
    </source>
</evidence>
<keyword evidence="8" id="KW-0479">Metal-binding</keyword>
<dbReference type="PANTHER" id="PTHR43030">
    <property type="entry name" value="PHOSPHOENOLPYRUVATE SYNTHASE"/>
    <property type="match status" value="1"/>
</dbReference>
<reference evidence="17" key="1">
    <citation type="journal article" date="2020" name="mSystems">
        <title>Genome- and Community-Level Interaction Insights into Carbon Utilization and Element Cycling Functions of Hydrothermarchaeota in Hydrothermal Sediment.</title>
        <authorList>
            <person name="Zhou Z."/>
            <person name="Liu Y."/>
            <person name="Xu W."/>
            <person name="Pan J."/>
            <person name="Luo Z.H."/>
            <person name="Li M."/>
        </authorList>
    </citation>
    <scope>NUCLEOTIDE SEQUENCE [LARGE SCALE GENOMIC DNA]</scope>
    <source>
        <strain evidence="17">SpSt-897</strain>
    </source>
</reference>
<dbReference type="Pfam" id="PF01326">
    <property type="entry name" value="PPDK_N"/>
    <property type="match status" value="1"/>
</dbReference>
<protein>
    <recommendedName>
        <fullName evidence="6">Phosphoenolpyruvate synthase</fullName>
        <ecNumber evidence="5">2.7.9.2</ecNumber>
    </recommendedName>
    <alternativeName>
        <fullName evidence="13">Pyruvate, water dikinase</fullName>
    </alternativeName>
</protein>
<dbReference type="InterPro" id="IPR006319">
    <property type="entry name" value="PEP_synth"/>
</dbReference>
<evidence type="ECO:0000256" key="8">
    <source>
        <dbReference type="ARBA" id="ARBA00022723"/>
    </source>
</evidence>
<keyword evidence="17" id="KW-0670">Pyruvate</keyword>
<evidence type="ECO:0000256" key="9">
    <source>
        <dbReference type="ARBA" id="ARBA00022741"/>
    </source>
</evidence>
<organism evidence="17">
    <name type="scientific">Desulfobacca acetoxidans</name>
    <dbReference type="NCBI Taxonomy" id="60893"/>
    <lineage>
        <taxon>Bacteria</taxon>
        <taxon>Pseudomonadati</taxon>
        <taxon>Thermodesulfobacteriota</taxon>
        <taxon>Desulfobaccia</taxon>
        <taxon>Desulfobaccales</taxon>
        <taxon>Desulfobaccaceae</taxon>
        <taxon>Desulfobacca</taxon>
    </lineage>
</organism>
<dbReference type="Pfam" id="PF00391">
    <property type="entry name" value="PEP-utilizers"/>
    <property type="match status" value="1"/>
</dbReference>
<evidence type="ECO:0000256" key="12">
    <source>
        <dbReference type="ARBA" id="ARBA00022842"/>
    </source>
</evidence>
<dbReference type="InterPro" id="IPR036637">
    <property type="entry name" value="Phosphohistidine_dom_sf"/>
</dbReference>
<proteinExistence type="inferred from homology"/>
<keyword evidence="11" id="KW-0067">ATP-binding</keyword>